<reference evidence="5" key="3">
    <citation type="journal article" date="2017" name="Nature">
        <title>Genome sequence of the progenitor of the wheat D genome Aegilops tauschii.</title>
        <authorList>
            <person name="Luo M.C."/>
            <person name="Gu Y.Q."/>
            <person name="Puiu D."/>
            <person name="Wang H."/>
            <person name="Twardziok S.O."/>
            <person name="Deal K.R."/>
            <person name="Huo N."/>
            <person name="Zhu T."/>
            <person name="Wang L."/>
            <person name="Wang Y."/>
            <person name="McGuire P.E."/>
            <person name="Liu S."/>
            <person name="Long H."/>
            <person name="Ramasamy R.K."/>
            <person name="Rodriguez J.C."/>
            <person name="Van S.L."/>
            <person name="Yuan L."/>
            <person name="Wang Z."/>
            <person name="Xia Z."/>
            <person name="Xiao L."/>
            <person name="Anderson O.D."/>
            <person name="Ouyang S."/>
            <person name="Liang Y."/>
            <person name="Zimin A.V."/>
            <person name="Pertea G."/>
            <person name="Qi P."/>
            <person name="Bennetzen J.L."/>
            <person name="Dai X."/>
            <person name="Dawson M.W."/>
            <person name="Muller H.G."/>
            <person name="Kugler K."/>
            <person name="Rivarola-Duarte L."/>
            <person name="Spannagl M."/>
            <person name="Mayer K.F.X."/>
            <person name="Lu F.H."/>
            <person name="Bevan M.W."/>
            <person name="Leroy P."/>
            <person name="Li P."/>
            <person name="You F.M."/>
            <person name="Sun Q."/>
            <person name="Liu Z."/>
            <person name="Lyons E."/>
            <person name="Wicker T."/>
            <person name="Salzberg S.L."/>
            <person name="Devos K.M."/>
            <person name="Dvorak J."/>
        </authorList>
    </citation>
    <scope>NUCLEOTIDE SEQUENCE [LARGE SCALE GENOMIC DNA]</scope>
    <source>
        <strain evidence="5">cv. AL8/78</strain>
    </source>
</reference>
<reference evidence="5" key="5">
    <citation type="journal article" date="2021" name="G3 (Bethesda)">
        <title>Aegilops tauschii genome assembly Aet v5.0 features greater sequence contiguity and improved annotation.</title>
        <authorList>
            <person name="Wang L."/>
            <person name="Zhu T."/>
            <person name="Rodriguez J.C."/>
            <person name="Deal K.R."/>
            <person name="Dubcovsky J."/>
            <person name="McGuire P.E."/>
            <person name="Lux T."/>
            <person name="Spannagl M."/>
            <person name="Mayer K.F.X."/>
            <person name="Baldrich P."/>
            <person name="Meyers B.C."/>
            <person name="Huo N."/>
            <person name="Gu Y.Q."/>
            <person name="Zhou H."/>
            <person name="Devos K.M."/>
            <person name="Bennetzen J.L."/>
            <person name="Unver T."/>
            <person name="Budak H."/>
            <person name="Gulick P.J."/>
            <person name="Galiba G."/>
            <person name="Kalapos B."/>
            <person name="Nelson D.R."/>
            <person name="Li P."/>
            <person name="You F.M."/>
            <person name="Luo M.C."/>
            <person name="Dvorak J."/>
        </authorList>
    </citation>
    <scope>NUCLEOTIDE SEQUENCE [LARGE SCALE GENOMIC DNA]</scope>
    <source>
        <strain evidence="5">cv. AL8/78</strain>
    </source>
</reference>
<dbReference type="Proteomes" id="UP000015105">
    <property type="component" value="Chromosome 6D"/>
</dbReference>
<dbReference type="Pfam" id="PF02536">
    <property type="entry name" value="mTERF"/>
    <property type="match status" value="1"/>
</dbReference>
<dbReference type="SMART" id="SM00733">
    <property type="entry name" value="Mterf"/>
    <property type="match status" value="4"/>
</dbReference>
<dbReference type="STRING" id="200361.A0A453MUE2"/>
<dbReference type="InterPro" id="IPR003690">
    <property type="entry name" value="MTERF"/>
</dbReference>
<dbReference type="Gene3D" id="1.25.70.10">
    <property type="entry name" value="Transcription termination factor 3, mitochondrial"/>
    <property type="match status" value="2"/>
</dbReference>
<proteinExistence type="inferred from homology"/>
<dbReference type="PANTHER" id="PTHR13068:SF148">
    <property type="entry name" value="PORR DOMAIN-CONTAINING PROTEIN"/>
    <property type="match status" value="1"/>
</dbReference>
<dbReference type="Gramene" id="AET6Gv20080100.1">
    <property type="protein sequence ID" value="AET6Gv20080100.1"/>
    <property type="gene ID" value="AET6Gv20080100"/>
</dbReference>
<comment type="similarity">
    <text evidence="1">Belongs to the mTERF family.</text>
</comment>
<dbReference type="EnsemblPlants" id="AET6Gv20080100.1">
    <property type="protein sequence ID" value="AET6Gv20080100.1"/>
    <property type="gene ID" value="AET6Gv20080100"/>
</dbReference>
<evidence type="ECO:0000313" key="6">
    <source>
        <dbReference type="Proteomes" id="UP000015105"/>
    </source>
</evidence>
<evidence type="ECO:0000256" key="2">
    <source>
        <dbReference type="ARBA" id="ARBA00022472"/>
    </source>
</evidence>
<keyword evidence="3" id="KW-0809">Transit peptide</keyword>
<dbReference type="GO" id="GO:0003676">
    <property type="term" value="F:nucleic acid binding"/>
    <property type="evidence" value="ECO:0007669"/>
    <property type="project" value="InterPro"/>
</dbReference>
<organism evidence="5 6">
    <name type="scientific">Aegilops tauschii subsp. strangulata</name>
    <name type="common">Goatgrass</name>
    <dbReference type="NCBI Taxonomy" id="200361"/>
    <lineage>
        <taxon>Eukaryota</taxon>
        <taxon>Viridiplantae</taxon>
        <taxon>Streptophyta</taxon>
        <taxon>Embryophyta</taxon>
        <taxon>Tracheophyta</taxon>
        <taxon>Spermatophyta</taxon>
        <taxon>Magnoliopsida</taxon>
        <taxon>Liliopsida</taxon>
        <taxon>Poales</taxon>
        <taxon>Poaceae</taxon>
        <taxon>BOP clade</taxon>
        <taxon>Pooideae</taxon>
        <taxon>Triticodae</taxon>
        <taxon>Triticeae</taxon>
        <taxon>Triticinae</taxon>
        <taxon>Aegilops</taxon>
    </lineage>
</organism>
<keyword evidence="2" id="KW-0804">Transcription</keyword>
<keyword evidence="2" id="KW-0805">Transcription regulation</keyword>
<feature type="compositionally biased region" description="Basic residues" evidence="4">
    <location>
        <begin position="16"/>
        <end position="27"/>
    </location>
</feature>
<accession>A0A453MUE2</accession>
<evidence type="ECO:0000313" key="5">
    <source>
        <dbReference type="EnsemblPlants" id="AET6Gv20080100.1"/>
    </source>
</evidence>
<feature type="region of interest" description="Disordered" evidence="4">
    <location>
        <begin position="16"/>
        <end position="38"/>
    </location>
</feature>
<evidence type="ECO:0000256" key="1">
    <source>
        <dbReference type="ARBA" id="ARBA00007692"/>
    </source>
</evidence>
<dbReference type="PANTHER" id="PTHR13068">
    <property type="entry name" value="CGI-12 PROTEIN-RELATED"/>
    <property type="match status" value="1"/>
</dbReference>
<dbReference type="FunFam" id="1.25.70.10:FF:000001">
    <property type="entry name" value="Mitochondrial transcription termination factor-like"/>
    <property type="match status" value="1"/>
</dbReference>
<evidence type="ECO:0000256" key="4">
    <source>
        <dbReference type="SAM" id="MobiDB-lite"/>
    </source>
</evidence>
<dbReference type="AlphaFoldDB" id="A0A453MUE2"/>
<reference evidence="5" key="4">
    <citation type="submission" date="2019-03" db="UniProtKB">
        <authorList>
            <consortium name="EnsemblPlants"/>
        </authorList>
    </citation>
    <scope>IDENTIFICATION</scope>
</reference>
<dbReference type="InterPro" id="IPR038538">
    <property type="entry name" value="MTERF_sf"/>
</dbReference>
<reference evidence="6" key="1">
    <citation type="journal article" date="2014" name="Science">
        <title>Ancient hybridizations among the ancestral genomes of bread wheat.</title>
        <authorList>
            <consortium name="International Wheat Genome Sequencing Consortium,"/>
            <person name="Marcussen T."/>
            <person name="Sandve S.R."/>
            <person name="Heier L."/>
            <person name="Spannagl M."/>
            <person name="Pfeifer M."/>
            <person name="Jakobsen K.S."/>
            <person name="Wulff B.B."/>
            <person name="Steuernagel B."/>
            <person name="Mayer K.F."/>
            <person name="Olsen O.A."/>
        </authorList>
    </citation>
    <scope>NUCLEOTIDE SEQUENCE [LARGE SCALE GENOMIC DNA]</scope>
    <source>
        <strain evidence="6">cv. AL8/78</strain>
    </source>
</reference>
<protein>
    <submittedName>
        <fullName evidence="5">Uncharacterized protein</fullName>
    </submittedName>
</protein>
<keyword evidence="6" id="KW-1185">Reference proteome</keyword>
<reference evidence="6" key="2">
    <citation type="journal article" date="2017" name="Nat. Plants">
        <title>The Aegilops tauschii genome reveals multiple impacts of transposons.</title>
        <authorList>
            <person name="Zhao G."/>
            <person name="Zou C."/>
            <person name="Li K."/>
            <person name="Wang K."/>
            <person name="Li T."/>
            <person name="Gao L."/>
            <person name="Zhang X."/>
            <person name="Wang H."/>
            <person name="Yang Z."/>
            <person name="Liu X."/>
            <person name="Jiang W."/>
            <person name="Mao L."/>
            <person name="Kong X."/>
            <person name="Jiao Y."/>
            <person name="Jia J."/>
        </authorList>
    </citation>
    <scope>NUCLEOTIDE SEQUENCE [LARGE SCALE GENOMIC DNA]</scope>
    <source>
        <strain evidence="6">cv. AL8/78</strain>
    </source>
</reference>
<name>A0A453MUE2_AEGTS</name>
<dbReference type="GO" id="GO:0006353">
    <property type="term" value="P:DNA-templated transcription termination"/>
    <property type="evidence" value="ECO:0007669"/>
    <property type="project" value="UniProtKB-KW"/>
</dbReference>
<evidence type="ECO:0000256" key="3">
    <source>
        <dbReference type="ARBA" id="ARBA00022946"/>
    </source>
</evidence>
<keyword evidence="2" id="KW-0806">Transcription termination</keyword>
<sequence length="410" mass="45134">KRMGCGPLHAACCSVRRRRRRRRRHAPPPKLHPPHLILSSSSAAPNTSLCRLLSAAADPIPSNPSSFAVEEYLVGTCGLTRPQALKASKKLSHLKSPANPDAVLAFLSGLGLSGTDAAAVVAKDPLFLCAKVDKTLVPVVAGLAGLGLSPPEIARLVSVAHYCFRTRPIVSKMRYYLPLFGSFDNFLRALQRSSCLLSSDLGKVIKPNVVFLRECGLSDCDIVKPSVPVSRMLTTNPERVRAMVACAERLGVPRGSGMFRQALQAVAFLNEDKIAAKVDYLKNTFRWSAAEVVIALSKAPMLLRISKDMLQRKSKFLLSEVGLEPMYIAHRPIITCLSLEGRVRPRYYVLKFLKENGLVDRELGFYTAVSTPEKYFVDKYICPHKKAAPHLAEDYATACKGEMPTNFLFR</sequence>